<evidence type="ECO:0000256" key="3">
    <source>
        <dbReference type="ARBA" id="ARBA00012438"/>
    </source>
</evidence>
<keyword evidence="6" id="KW-0597">Phosphoprotein</keyword>
<dbReference type="Gene3D" id="1.10.287.130">
    <property type="match status" value="1"/>
</dbReference>
<dbReference type="PRINTS" id="PR00344">
    <property type="entry name" value="BCTRLSENSOR"/>
</dbReference>
<dbReference type="GO" id="GO:0000155">
    <property type="term" value="F:phosphorelay sensor kinase activity"/>
    <property type="evidence" value="ECO:0007669"/>
    <property type="project" value="InterPro"/>
</dbReference>
<gene>
    <name evidence="18" type="ORF">GCM10011396_45100</name>
</gene>
<dbReference type="InterPro" id="IPR004358">
    <property type="entry name" value="Sig_transdc_His_kin-like_C"/>
</dbReference>
<comment type="subcellular location">
    <subcellularLocation>
        <location evidence="2">Cell inner membrane</location>
        <topology evidence="2">Multi-pass membrane protein</topology>
    </subcellularLocation>
</comment>
<keyword evidence="11" id="KW-0067">ATP-binding</keyword>
<dbReference type="SUPFAM" id="SSF47384">
    <property type="entry name" value="Homodimeric domain of signal transducing histidine kinase"/>
    <property type="match status" value="1"/>
</dbReference>
<organism evidence="18 19">
    <name type="scientific">Undibacterium terreum</name>
    <dbReference type="NCBI Taxonomy" id="1224302"/>
    <lineage>
        <taxon>Bacteria</taxon>
        <taxon>Pseudomonadati</taxon>
        <taxon>Pseudomonadota</taxon>
        <taxon>Betaproteobacteria</taxon>
        <taxon>Burkholderiales</taxon>
        <taxon>Oxalobacteraceae</taxon>
        <taxon>Undibacterium</taxon>
    </lineage>
</organism>
<dbReference type="Proteomes" id="UP000637423">
    <property type="component" value="Unassembled WGS sequence"/>
</dbReference>
<dbReference type="Pfam" id="PF02518">
    <property type="entry name" value="HATPase_c"/>
    <property type="match status" value="1"/>
</dbReference>
<evidence type="ECO:0000256" key="15">
    <source>
        <dbReference type="SAM" id="Phobius"/>
    </source>
</evidence>
<sequence>MRAYLNSFDWLLSGLFWRTFFLLTFLVMSSMAAWFASFRMVERTPRAQQIAAQIVSVVTITRAALTHSAPDKRTELLIDLASNEGIRIYLLEDTDKIDPPEETPIYRELQSLVRERLGEDTRFAKKMNNVPGFWISFEIDGDQYWLKLDEGRLEPATGLQLLGWAAITLFLTLLGAAFISKLINEPLARLSAAARMLAKGKQPKPLPEAGPNEIKETNISFNQMVEDLVRIESDRAVILAGISHDLRTPLARMQLEVEMASLTDDARLGMQSDLSQMDAIIGQFLVYAKPSEELNFEFVSLSDMLEQIIEEYSRQSDIIVRAAIHPNMEIQGNTVELHRLFTNIIENARRYGKTADTAFTHIDIRTSYKNKEKKQGIMLSFRDHGQGVPEADLPRLLRPFTRLDAARGQANGSGLGLAIVERIVKRHHGKLRISNHPNGGFMVLIAFP</sequence>
<keyword evidence="9" id="KW-0547">Nucleotide-binding</keyword>
<dbReference type="InterPro" id="IPR003661">
    <property type="entry name" value="HisK_dim/P_dom"/>
</dbReference>
<dbReference type="Gene3D" id="3.30.565.10">
    <property type="entry name" value="Histidine kinase-like ATPase, C-terminal domain"/>
    <property type="match status" value="1"/>
</dbReference>
<dbReference type="SMART" id="SM00388">
    <property type="entry name" value="HisKA"/>
    <property type="match status" value="1"/>
</dbReference>
<dbReference type="CDD" id="cd00082">
    <property type="entry name" value="HisKA"/>
    <property type="match status" value="1"/>
</dbReference>
<evidence type="ECO:0000256" key="14">
    <source>
        <dbReference type="ARBA" id="ARBA00023136"/>
    </source>
</evidence>
<proteinExistence type="predicted"/>
<evidence type="ECO:0000256" key="10">
    <source>
        <dbReference type="ARBA" id="ARBA00022777"/>
    </source>
</evidence>
<evidence type="ECO:0000256" key="8">
    <source>
        <dbReference type="ARBA" id="ARBA00022692"/>
    </source>
</evidence>
<dbReference type="PANTHER" id="PTHR44936:SF5">
    <property type="entry name" value="SENSOR HISTIDINE KINASE ENVZ"/>
    <property type="match status" value="1"/>
</dbReference>
<accession>A0A916XQM6</accession>
<dbReference type="PANTHER" id="PTHR44936">
    <property type="entry name" value="SENSOR PROTEIN CREC"/>
    <property type="match status" value="1"/>
</dbReference>
<reference evidence="18" key="2">
    <citation type="submission" date="2020-09" db="EMBL/GenBank/DDBJ databases">
        <authorList>
            <person name="Sun Q."/>
            <person name="Zhou Y."/>
        </authorList>
    </citation>
    <scope>NUCLEOTIDE SEQUENCE</scope>
    <source>
        <strain evidence="18">CGMCC 1.10998</strain>
    </source>
</reference>
<dbReference type="SMART" id="SM00387">
    <property type="entry name" value="HATPase_c"/>
    <property type="match status" value="1"/>
</dbReference>
<evidence type="ECO:0000259" key="17">
    <source>
        <dbReference type="PROSITE" id="PS50885"/>
    </source>
</evidence>
<dbReference type="RefSeq" id="WP_188568377.1">
    <property type="nucleotide sequence ID" value="NZ_BMED01000005.1"/>
</dbReference>
<feature type="transmembrane region" description="Helical" evidence="15">
    <location>
        <begin position="15"/>
        <end position="36"/>
    </location>
</feature>
<evidence type="ECO:0000313" key="18">
    <source>
        <dbReference type="EMBL" id="GGC92813.1"/>
    </source>
</evidence>
<dbReference type="EMBL" id="BMED01000005">
    <property type="protein sequence ID" value="GGC92813.1"/>
    <property type="molecule type" value="Genomic_DNA"/>
</dbReference>
<evidence type="ECO:0000256" key="13">
    <source>
        <dbReference type="ARBA" id="ARBA00023012"/>
    </source>
</evidence>
<dbReference type="AlphaFoldDB" id="A0A916XQM6"/>
<dbReference type="CDD" id="cd06225">
    <property type="entry name" value="HAMP"/>
    <property type="match status" value="1"/>
</dbReference>
<dbReference type="InterPro" id="IPR003594">
    <property type="entry name" value="HATPase_dom"/>
</dbReference>
<dbReference type="InterPro" id="IPR050980">
    <property type="entry name" value="2C_sensor_his_kinase"/>
</dbReference>
<evidence type="ECO:0000256" key="2">
    <source>
        <dbReference type="ARBA" id="ARBA00004429"/>
    </source>
</evidence>
<keyword evidence="5" id="KW-0997">Cell inner membrane</keyword>
<dbReference type="Pfam" id="PF00672">
    <property type="entry name" value="HAMP"/>
    <property type="match status" value="1"/>
</dbReference>
<evidence type="ECO:0000256" key="9">
    <source>
        <dbReference type="ARBA" id="ARBA00022741"/>
    </source>
</evidence>
<evidence type="ECO:0000256" key="4">
    <source>
        <dbReference type="ARBA" id="ARBA00022475"/>
    </source>
</evidence>
<feature type="transmembrane region" description="Helical" evidence="15">
    <location>
        <begin position="161"/>
        <end position="179"/>
    </location>
</feature>
<evidence type="ECO:0000256" key="1">
    <source>
        <dbReference type="ARBA" id="ARBA00000085"/>
    </source>
</evidence>
<keyword evidence="12 15" id="KW-1133">Transmembrane helix</keyword>
<keyword evidence="10 18" id="KW-0418">Kinase</keyword>
<dbReference type="SUPFAM" id="SSF55874">
    <property type="entry name" value="ATPase domain of HSP90 chaperone/DNA topoisomerase II/histidine kinase"/>
    <property type="match status" value="1"/>
</dbReference>
<keyword evidence="13" id="KW-0902">Two-component regulatory system</keyword>
<dbReference type="InterPro" id="IPR032408">
    <property type="entry name" value="RisS_PPD"/>
</dbReference>
<evidence type="ECO:0000256" key="7">
    <source>
        <dbReference type="ARBA" id="ARBA00022679"/>
    </source>
</evidence>
<dbReference type="InterPro" id="IPR036890">
    <property type="entry name" value="HATPase_C_sf"/>
</dbReference>
<feature type="domain" description="HAMP" evidence="17">
    <location>
        <begin position="181"/>
        <end position="233"/>
    </location>
</feature>
<comment type="catalytic activity">
    <reaction evidence="1">
        <text>ATP + protein L-histidine = ADP + protein N-phospho-L-histidine.</text>
        <dbReference type="EC" id="2.7.13.3"/>
    </reaction>
</comment>
<comment type="caution">
    <text evidence="18">The sequence shown here is derived from an EMBL/GenBank/DDBJ whole genome shotgun (WGS) entry which is preliminary data.</text>
</comment>
<keyword evidence="14 15" id="KW-0472">Membrane</keyword>
<dbReference type="GO" id="GO:0005524">
    <property type="term" value="F:ATP binding"/>
    <property type="evidence" value="ECO:0007669"/>
    <property type="project" value="UniProtKB-KW"/>
</dbReference>
<protein>
    <recommendedName>
        <fullName evidence="3">histidine kinase</fullName>
        <ecNumber evidence="3">2.7.13.3</ecNumber>
    </recommendedName>
</protein>
<dbReference type="SMART" id="SM00304">
    <property type="entry name" value="HAMP"/>
    <property type="match status" value="1"/>
</dbReference>
<evidence type="ECO:0000256" key="12">
    <source>
        <dbReference type="ARBA" id="ARBA00022989"/>
    </source>
</evidence>
<dbReference type="GO" id="GO:0005886">
    <property type="term" value="C:plasma membrane"/>
    <property type="evidence" value="ECO:0007669"/>
    <property type="project" value="UniProtKB-SubCell"/>
</dbReference>
<dbReference type="PROSITE" id="PS50109">
    <property type="entry name" value="HIS_KIN"/>
    <property type="match status" value="1"/>
</dbReference>
<reference evidence="18" key="1">
    <citation type="journal article" date="2014" name="Int. J. Syst. Evol. Microbiol.">
        <title>Complete genome sequence of Corynebacterium casei LMG S-19264T (=DSM 44701T), isolated from a smear-ripened cheese.</title>
        <authorList>
            <consortium name="US DOE Joint Genome Institute (JGI-PGF)"/>
            <person name="Walter F."/>
            <person name="Albersmeier A."/>
            <person name="Kalinowski J."/>
            <person name="Ruckert C."/>
        </authorList>
    </citation>
    <scope>NUCLEOTIDE SEQUENCE</scope>
    <source>
        <strain evidence="18">CGMCC 1.10998</strain>
    </source>
</reference>
<dbReference type="InterPro" id="IPR038421">
    <property type="entry name" value="RisS_PPD_sf"/>
</dbReference>
<evidence type="ECO:0000256" key="11">
    <source>
        <dbReference type="ARBA" id="ARBA00022840"/>
    </source>
</evidence>
<feature type="domain" description="Histidine kinase" evidence="16">
    <location>
        <begin position="241"/>
        <end position="448"/>
    </location>
</feature>
<keyword evidence="7" id="KW-0808">Transferase</keyword>
<dbReference type="InterPro" id="IPR036097">
    <property type="entry name" value="HisK_dim/P_sf"/>
</dbReference>
<dbReference type="InterPro" id="IPR005467">
    <property type="entry name" value="His_kinase_dom"/>
</dbReference>
<evidence type="ECO:0000259" key="16">
    <source>
        <dbReference type="PROSITE" id="PS50109"/>
    </source>
</evidence>
<keyword evidence="4" id="KW-1003">Cell membrane</keyword>
<dbReference type="PROSITE" id="PS50885">
    <property type="entry name" value="HAMP"/>
    <property type="match status" value="1"/>
</dbReference>
<dbReference type="InterPro" id="IPR003660">
    <property type="entry name" value="HAMP_dom"/>
</dbReference>
<dbReference type="Pfam" id="PF00512">
    <property type="entry name" value="HisKA"/>
    <property type="match status" value="1"/>
</dbReference>
<dbReference type="Gene3D" id="3.30.450.300">
    <property type="entry name" value="Sensor histidine kinase RisS, periplasmic domain"/>
    <property type="match status" value="1"/>
</dbReference>
<evidence type="ECO:0000256" key="6">
    <source>
        <dbReference type="ARBA" id="ARBA00022553"/>
    </source>
</evidence>
<evidence type="ECO:0000256" key="5">
    <source>
        <dbReference type="ARBA" id="ARBA00022519"/>
    </source>
</evidence>
<keyword evidence="19" id="KW-1185">Reference proteome</keyword>
<dbReference type="EC" id="2.7.13.3" evidence="3"/>
<keyword evidence="8 15" id="KW-0812">Transmembrane</keyword>
<evidence type="ECO:0000313" key="19">
    <source>
        <dbReference type="Proteomes" id="UP000637423"/>
    </source>
</evidence>
<dbReference type="Pfam" id="PF16524">
    <property type="entry name" value="RisS_PPD"/>
    <property type="match status" value="1"/>
</dbReference>
<name>A0A916XQM6_9BURK</name>